<dbReference type="AlphaFoldDB" id="A0A195AYN1"/>
<protein>
    <submittedName>
        <fullName evidence="1">Uncharacterized protein</fullName>
    </submittedName>
</protein>
<dbReference type="EMBL" id="KQ976701">
    <property type="protein sequence ID" value="KYM77343.1"/>
    <property type="molecule type" value="Genomic_DNA"/>
</dbReference>
<gene>
    <name evidence="1" type="ORF">ALC53_12324</name>
</gene>
<accession>A0A195AYN1</accession>
<evidence type="ECO:0000313" key="1">
    <source>
        <dbReference type="EMBL" id="KYM77343.1"/>
    </source>
</evidence>
<reference evidence="1 2" key="1">
    <citation type="submission" date="2015-09" db="EMBL/GenBank/DDBJ databases">
        <title>Atta colombica WGS genome.</title>
        <authorList>
            <person name="Nygaard S."/>
            <person name="Hu H."/>
            <person name="Boomsma J."/>
            <person name="Zhang G."/>
        </authorList>
    </citation>
    <scope>NUCLEOTIDE SEQUENCE [LARGE SCALE GENOMIC DNA]</scope>
    <source>
        <strain evidence="1">Treedump-2</strain>
        <tissue evidence="1">Whole body</tissue>
    </source>
</reference>
<proteinExistence type="predicted"/>
<sequence>ILSQGSMFSVNIKMKIEDVIKRATRIKVGNIPFVREQQFFRCNYLYEPSVFNEANVLASIVGKEENNAVAIL</sequence>
<evidence type="ECO:0000313" key="2">
    <source>
        <dbReference type="Proteomes" id="UP000078540"/>
    </source>
</evidence>
<organism evidence="1 2">
    <name type="scientific">Atta colombica</name>
    <dbReference type="NCBI Taxonomy" id="520822"/>
    <lineage>
        <taxon>Eukaryota</taxon>
        <taxon>Metazoa</taxon>
        <taxon>Ecdysozoa</taxon>
        <taxon>Arthropoda</taxon>
        <taxon>Hexapoda</taxon>
        <taxon>Insecta</taxon>
        <taxon>Pterygota</taxon>
        <taxon>Neoptera</taxon>
        <taxon>Endopterygota</taxon>
        <taxon>Hymenoptera</taxon>
        <taxon>Apocrita</taxon>
        <taxon>Aculeata</taxon>
        <taxon>Formicoidea</taxon>
        <taxon>Formicidae</taxon>
        <taxon>Myrmicinae</taxon>
        <taxon>Atta</taxon>
    </lineage>
</organism>
<dbReference type="Proteomes" id="UP000078540">
    <property type="component" value="Unassembled WGS sequence"/>
</dbReference>
<name>A0A195AYN1_9HYME</name>
<keyword evidence="2" id="KW-1185">Reference proteome</keyword>
<feature type="non-terminal residue" evidence="1">
    <location>
        <position position="1"/>
    </location>
</feature>